<evidence type="ECO:0000313" key="3">
    <source>
        <dbReference type="Proteomes" id="UP001283361"/>
    </source>
</evidence>
<evidence type="ECO:0000313" key="2">
    <source>
        <dbReference type="EMBL" id="KAK3768778.1"/>
    </source>
</evidence>
<protein>
    <submittedName>
        <fullName evidence="2">Uncharacterized protein</fullName>
    </submittedName>
</protein>
<accession>A0AAE1DGM5</accession>
<dbReference type="AlphaFoldDB" id="A0AAE1DGM5"/>
<keyword evidence="3" id="KW-1185">Reference proteome</keyword>
<comment type="caution">
    <text evidence="2">The sequence shown here is derived from an EMBL/GenBank/DDBJ whole genome shotgun (WGS) entry which is preliminary data.</text>
</comment>
<feature type="compositionally biased region" description="Polar residues" evidence="1">
    <location>
        <begin position="71"/>
        <end position="80"/>
    </location>
</feature>
<proteinExistence type="predicted"/>
<gene>
    <name evidence="2" type="ORF">RRG08_061237</name>
</gene>
<evidence type="ECO:0000256" key="1">
    <source>
        <dbReference type="SAM" id="MobiDB-lite"/>
    </source>
</evidence>
<name>A0AAE1DGM5_9GAST</name>
<sequence>MAEAYLDNELKVADYNLSEILASIVEPLDKIEARSMPHEELFRESRPTVVDSECIELGPGPIHKGHRPDVNNRSSAEVTSTPSVNIARQFGTFKDRLNRIHLANEYTRYSRDEE</sequence>
<dbReference type="EMBL" id="JAWDGP010004017">
    <property type="protein sequence ID" value="KAK3768778.1"/>
    <property type="molecule type" value="Genomic_DNA"/>
</dbReference>
<dbReference type="Proteomes" id="UP001283361">
    <property type="component" value="Unassembled WGS sequence"/>
</dbReference>
<organism evidence="2 3">
    <name type="scientific">Elysia crispata</name>
    <name type="common">lettuce slug</name>
    <dbReference type="NCBI Taxonomy" id="231223"/>
    <lineage>
        <taxon>Eukaryota</taxon>
        <taxon>Metazoa</taxon>
        <taxon>Spiralia</taxon>
        <taxon>Lophotrochozoa</taxon>
        <taxon>Mollusca</taxon>
        <taxon>Gastropoda</taxon>
        <taxon>Heterobranchia</taxon>
        <taxon>Euthyneura</taxon>
        <taxon>Panpulmonata</taxon>
        <taxon>Sacoglossa</taxon>
        <taxon>Placobranchoidea</taxon>
        <taxon>Plakobranchidae</taxon>
        <taxon>Elysia</taxon>
    </lineage>
</organism>
<feature type="region of interest" description="Disordered" evidence="1">
    <location>
        <begin position="58"/>
        <end position="80"/>
    </location>
</feature>
<reference evidence="2" key="1">
    <citation type="journal article" date="2023" name="G3 (Bethesda)">
        <title>A reference genome for the long-term kleptoplast-retaining sea slug Elysia crispata morphotype clarki.</title>
        <authorList>
            <person name="Eastman K.E."/>
            <person name="Pendleton A.L."/>
            <person name="Shaikh M.A."/>
            <person name="Suttiyut T."/>
            <person name="Ogas R."/>
            <person name="Tomko P."/>
            <person name="Gavelis G."/>
            <person name="Widhalm J.R."/>
            <person name="Wisecaver J.H."/>
        </authorList>
    </citation>
    <scope>NUCLEOTIDE SEQUENCE</scope>
    <source>
        <strain evidence="2">ECLA1</strain>
    </source>
</reference>